<feature type="region of interest" description="Disordered" evidence="5">
    <location>
        <begin position="55"/>
        <end position="112"/>
    </location>
</feature>
<organism evidence="7 8">
    <name type="scientific">Catenaria anguillulae PL171</name>
    <dbReference type="NCBI Taxonomy" id="765915"/>
    <lineage>
        <taxon>Eukaryota</taxon>
        <taxon>Fungi</taxon>
        <taxon>Fungi incertae sedis</taxon>
        <taxon>Blastocladiomycota</taxon>
        <taxon>Blastocladiomycetes</taxon>
        <taxon>Blastocladiales</taxon>
        <taxon>Catenariaceae</taxon>
        <taxon>Catenaria</taxon>
    </lineage>
</organism>
<sequence length="217" mass="23425">MNALVRPFQTLALATFRNVSRPCPAAQRKLAVAPISVPLRSSPCLASTRPARPFATAPLAPLSPSPSDAQTPSRPAADIESSSPEAPKKPVPIDLNEDDLDEKFIRGGGNGGQKVNKTSNCVVLTHRPTGIQVRCHETRSLSDNRRIARKLLKQRLDDQINGPLSKRALKEAEERRKKLKRQQKNKKGPSASGGKKSKGVQEVGGASAKADKDAFDQ</sequence>
<evidence type="ECO:0000256" key="2">
    <source>
        <dbReference type="ARBA" id="ARBA00010835"/>
    </source>
</evidence>
<reference evidence="7 8" key="1">
    <citation type="submission" date="2016-07" db="EMBL/GenBank/DDBJ databases">
        <title>Pervasive Adenine N6-methylation of Active Genes in Fungi.</title>
        <authorList>
            <consortium name="DOE Joint Genome Institute"/>
            <person name="Mondo S.J."/>
            <person name="Dannebaum R.O."/>
            <person name="Kuo R.C."/>
            <person name="Labutti K."/>
            <person name="Haridas S."/>
            <person name="Kuo A."/>
            <person name="Salamov A."/>
            <person name="Ahrendt S.R."/>
            <person name="Lipzen A."/>
            <person name="Sullivan W."/>
            <person name="Andreopoulos W.B."/>
            <person name="Clum A."/>
            <person name="Lindquist E."/>
            <person name="Daum C."/>
            <person name="Ramamoorthy G.K."/>
            <person name="Gryganskyi A."/>
            <person name="Culley D."/>
            <person name="Magnuson J.K."/>
            <person name="James T.Y."/>
            <person name="O'Malley M.A."/>
            <person name="Stajich J.E."/>
            <person name="Spatafora J.W."/>
            <person name="Visel A."/>
            <person name="Grigoriev I.V."/>
        </authorList>
    </citation>
    <scope>NUCLEOTIDE SEQUENCE [LARGE SCALE GENOMIC DNA]</scope>
    <source>
        <strain evidence="7 8">PL171</strain>
    </source>
</reference>
<feature type="domain" description="Prokaryotic-type class I peptide chain release factors" evidence="6">
    <location>
        <begin position="93"/>
        <end position="184"/>
    </location>
</feature>
<protein>
    <submittedName>
        <fullName evidence="7">RF-1 domain-domain-containing protein</fullName>
    </submittedName>
</protein>
<dbReference type="GO" id="GO:0032543">
    <property type="term" value="P:mitochondrial translation"/>
    <property type="evidence" value="ECO:0007669"/>
    <property type="project" value="UniProtKB-ARBA"/>
</dbReference>
<dbReference type="PANTHER" id="PTHR46203:SF1">
    <property type="entry name" value="MITOCHONDRIAL TRANSLATION RELEASE FACTOR IN RESCUE"/>
    <property type="match status" value="1"/>
</dbReference>
<accession>A0A1Y2HNQ2</accession>
<evidence type="ECO:0000259" key="6">
    <source>
        <dbReference type="Pfam" id="PF00472"/>
    </source>
</evidence>
<feature type="compositionally biased region" description="Low complexity" evidence="5">
    <location>
        <begin position="57"/>
        <end position="67"/>
    </location>
</feature>
<keyword evidence="8" id="KW-1185">Reference proteome</keyword>
<dbReference type="STRING" id="765915.A0A1Y2HNQ2"/>
<dbReference type="Gene3D" id="3.30.160.20">
    <property type="match status" value="1"/>
</dbReference>
<dbReference type="Proteomes" id="UP000193411">
    <property type="component" value="Unassembled WGS sequence"/>
</dbReference>
<dbReference type="InterPro" id="IPR000352">
    <property type="entry name" value="Pep_chain_release_fac_I"/>
</dbReference>
<evidence type="ECO:0000256" key="5">
    <source>
        <dbReference type="SAM" id="MobiDB-lite"/>
    </source>
</evidence>
<dbReference type="GO" id="GO:0003747">
    <property type="term" value="F:translation release factor activity"/>
    <property type="evidence" value="ECO:0007669"/>
    <property type="project" value="InterPro"/>
</dbReference>
<dbReference type="AlphaFoldDB" id="A0A1Y2HNQ2"/>
<evidence type="ECO:0000256" key="4">
    <source>
        <dbReference type="ARBA" id="ARBA00023128"/>
    </source>
</evidence>
<keyword evidence="3" id="KW-0809">Transit peptide</keyword>
<evidence type="ECO:0000313" key="7">
    <source>
        <dbReference type="EMBL" id="ORZ36200.1"/>
    </source>
</evidence>
<dbReference type="OrthoDB" id="277888at2759"/>
<feature type="compositionally biased region" description="Basic residues" evidence="5">
    <location>
        <begin position="177"/>
        <end position="187"/>
    </location>
</feature>
<dbReference type="GO" id="GO:0005739">
    <property type="term" value="C:mitochondrion"/>
    <property type="evidence" value="ECO:0007669"/>
    <property type="project" value="UniProtKB-SubCell"/>
</dbReference>
<gene>
    <name evidence="7" type="ORF">BCR44DRAFT_1499068</name>
</gene>
<dbReference type="PANTHER" id="PTHR46203">
    <property type="entry name" value="PROBABLE PEPTIDE CHAIN RELEASE FACTOR C12ORF65"/>
    <property type="match status" value="1"/>
</dbReference>
<keyword evidence="4" id="KW-0496">Mitochondrion</keyword>
<comment type="subcellular location">
    <subcellularLocation>
        <location evidence="1">Mitochondrion</location>
    </subcellularLocation>
</comment>
<comment type="caution">
    <text evidence="7">The sequence shown here is derived from an EMBL/GenBank/DDBJ whole genome shotgun (WGS) entry which is preliminary data.</text>
</comment>
<evidence type="ECO:0000256" key="1">
    <source>
        <dbReference type="ARBA" id="ARBA00004173"/>
    </source>
</evidence>
<dbReference type="EMBL" id="MCFL01000018">
    <property type="protein sequence ID" value="ORZ36200.1"/>
    <property type="molecule type" value="Genomic_DNA"/>
</dbReference>
<dbReference type="SUPFAM" id="SSF75620">
    <property type="entry name" value="Release factor"/>
    <property type="match status" value="1"/>
</dbReference>
<feature type="region of interest" description="Disordered" evidence="5">
    <location>
        <begin position="158"/>
        <end position="217"/>
    </location>
</feature>
<proteinExistence type="inferred from homology"/>
<dbReference type="InterPro" id="IPR052405">
    <property type="entry name" value="Mito_Transl_Release_Factor"/>
</dbReference>
<evidence type="ECO:0000256" key="3">
    <source>
        <dbReference type="ARBA" id="ARBA00022946"/>
    </source>
</evidence>
<name>A0A1Y2HNQ2_9FUNG</name>
<dbReference type="InterPro" id="IPR045853">
    <property type="entry name" value="Pep_chain_release_fac_I_sf"/>
</dbReference>
<evidence type="ECO:0000313" key="8">
    <source>
        <dbReference type="Proteomes" id="UP000193411"/>
    </source>
</evidence>
<dbReference type="Pfam" id="PF00472">
    <property type="entry name" value="RF-1"/>
    <property type="match status" value="1"/>
</dbReference>
<comment type="similarity">
    <text evidence="2">Belongs to the prokaryotic/mitochondrial release factor family.</text>
</comment>